<evidence type="ECO:0000256" key="1">
    <source>
        <dbReference type="ARBA" id="ARBA00001947"/>
    </source>
</evidence>
<dbReference type="SUPFAM" id="SSF48452">
    <property type="entry name" value="TPR-like"/>
    <property type="match status" value="1"/>
</dbReference>
<evidence type="ECO:0000256" key="2">
    <source>
        <dbReference type="ARBA" id="ARBA00022670"/>
    </source>
</evidence>
<dbReference type="PANTHER" id="PTHR22726:SF1">
    <property type="entry name" value="METALLOENDOPEPTIDASE OMA1, MITOCHONDRIAL"/>
    <property type="match status" value="1"/>
</dbReference>
<dbReference type="GO" id="GO:0051603">
    <property type="term" value="P:proteolysis involved in protein catabolic process"/>
    <property type="evidence" value="ECO:0007669"/>
    <property type="project" value="TreeGrafter"/>
</dbReference>
<dbReference type="HAMAP" id="MF_00997">
    <property type="entry name" value="Protease_BepA"/>
    <property type="match status" value="1"/>
</dbReference>
<keyword evidence="9" id="KW-0802">TPR repeat</keyword>
<evidence type="ECO:0000256" key="8">
    <source>
        <dbReference type="ARBA" id="ARBA00023049"/>
    </source>
</evidence>
<organism evidence="12">
    <name type="scientific">uncultured bacterium UPO43</name>
    <dbReference type="NCBI Taxonomy" id="1776968"/>
    <lineage>
        <taxon>Bacteria</taxon>
        <taxon>environmental samples</taxon>
    </lineage>
</organism>
<evidence type="ECO:0000256" key="3">
    <source>
        <dbReference type="ARBA" id="ARBA00022723"/>
    </source>
</evidence>
<keyword evidence="6" id="KW-0378">Hydrolase</keyword>
<reference evidence="12" key="1">
    <citation type="journal article" date="2016" name="Appl. Environ. Microbiol.">
        <title>Functional Metagenomics of a Biostimulated Petroleum-Contaminated Soil Reveals an Extraordinary Diversity of Extradiol Dioxygenases.</title>
        <authorList>
            <person name="Terron-Gonzalez L."/>
            <person name="Martin-Cabello G."/>
            <person name="Ferrer M."/>
            <person name="Santero E."/>
        </authorList>
    </citation>
    <scope>NUCLEOTIDE SEQUENCE</scope>
</reference>
<dbReference type="InterPro" id="IPR019734">
    <property type="entry name" value="TPR_rpt"/>
</dbReference>
<feature type="repeat" description="TPR" evidence="9">
    <location>
        <begin position="421"/>
        <end position="454"/>
    </location>
</feature>
<keyword evidence="7" id="KW-0862">Zinc</keyword>
<protein>
    <submittedName>
        <fullName evidence="12">Peptidase M48, Ste24p</fullName>
    </submittedName>
</protein>
<dbReference type="InterPro" id="IPR030873">
    <property type="entry name" value="Protease_BepA"/>
</dbReference>
<evidence type="ECO:0000256" key="6">
    <source>
        <dbReference type="ARBA" id="ARBA00022801"/>
    </source>
</evidence>
<name>A0A126SXZ0_9BACT</name>
<evidence type="ECO:0000259" key="11">
    <source>
        <dbReference type="Pfam" id="PF01435"/>
    </source>
</evidence>
<feature type="domain" description="Peptidase M48" evidence="11">
    <location>
        <begin position="62"/>
        <end position="251"/>
    </location>
</feature>
<dbReference type="EMBL" id="KU144971">
    <property type="protein sequence ID" value="AMK59177.1"/>
    <property type="molecule type" value="Genomic_DNA"/>
</dbReference>
<evidence type="ECO:0000313" key="12">
    <source>
        <dbReference type="EMBL" id="AMK59177.1"/>
    </source>
</evidence>
<evidence type="ECO:0000256" key="9">
    <source>
        <dbReference type="PROSITE-ProRule" id="PRU00339"/>
    </source>
</evidence>
<comment type="cofactor">
    <cofactor evidence="1">
        <name>Zn(2+)</name>
        <dbReference type="ChEBI" id="CHEBI:29105"/>
    </cofactor>
</comment>
<dbReference type="GO" id="GO:0016020">
    <property type="term" value="C:membrane"/>
    <property type="evidence" value="ECO:0007669"/>
    <property type="project" value="InterPro"/>
</dbReference>
<dbReference type="GO" id="GO:0046872">
    <property type="term" value="F:metal ion binding"/>
    <property type="evidence" value="ECO:0007669"/>
    <property type="project" value="UniProtKB-KW"/>
</dbReference>
<proteinExistence type="inferred from homology"/>
<sequence>MLRRLICLVLCLCLPPAQAEIALPEIGDAAGGLLSAQLEQRIGVAFMRQVRQSMPVLDDPLVAGYVDSIGQRLTRSADDARNPFGFFVVIDSTLNAFAGPGGHIGVHSGLILTTQSEDELASVLGHEIAHVTQRHLPRAFEHQQRMTMPTIAAMLGAIILGAYGGGDAGVAAITAVQAGSVQNQIDFTRQNESEADRVGIQTLAAAGFDARAMADFFGRMHQASRFSAGEQLPAFLRTHPVTLDRVAESRDRAMRLPGRRLPDLGMFLHMRERVRVLTAAGPAEALRYYKQNPMPGEANAARAWRYGEALALLRAGQGAAAGDRLTALGTEAPDFLPYRVARVELALATQQPAAASALARGDLKLFPANQALLTLLGEAELRAGHGAATRAVLGDQAHQAQPSPQVLELLARAADQRGDKVEAYQMRAEYHVQNGRLELAMEQLRRASKLQPIAFAQLATIEARLRQLQDDLEFERQFFGRRALASP</sequence>
<dbReference type="AlphaFoldDB" id="A0A126SXZ0"/>
<dbReference type="PROSITE" id="PS50005">
    <property type="entry name" value="TPR"/>
    <property type="match status" value="1"/>
</dbReference>
<evidence type="ECO:0000256" key="10">
    <source>
        <dbReference type="SAM" id="SignalP"/>
    </source>
</evidence>
<dbReference type="InterPro" id="IPR001915">
    <property type="entry name" value="Peptidase_M48"/>
</dbReference>
<keyword evidence="4 10" id="KW-0732">Signal</keyword>
<dbReference type="GO" id="GO:0004222">
    <property type="term" value="F:metalloendopeptidase activity"/>
    <property type="evidence" value="ECO:0007669"/>
    <property type="project" value="InterPro"/>
</dbReference>
<dbReference type="Gene3D" id="1.25.40.10">
    <property type="entry name" value="Tetratricopeptide repeat domain"/>
    <property type="match status" value="1"/>
</dbReference>
<dbReference type="Pfam" id="PF01435">
    <property type="entry name" value="Peptidase_M48"/>
    <property type="match status" value="1"/>
</dbReference>
<feature type="signal peptide" evidence="10">
    <location>
        <begin position="1"/>
        <end position="19"/>
    </location>
</feature>
<keyword evidence="5" id="KW-0574">Periplasm</keyword>
<dbReference type="PANTHER" id="PTHR22726">
    <property type="entry name" value="METALLOENDOPEPTIDASE OMA1"/>
    <property type="match status" value="1"/>
</dbReference>
<dbReference type="Gene3D" id="3.30.2010.10">
    <property type="entry name" value="Metalloproteases ('zincins'), catalytic domain"/>
    <property type="match status" value="1"/>
</dbReference>
<dbReference type="InterPro" id="IPR051156">
    <property type="entry name" value="Mito/Outer_Membr_Metalloprot"/>
</dbReference>
<evidence type="ECO:0000256" key="4">
    <source>
        <dbReference type="ARBA" id="ARBA00022729"/>
    </source>
</evidence>
<accession>A0A126SXZ0</accession>
<feature type="chain" id="PRO_5007274467" evidence="10">
    <location>
        <begin position="20"/>
        <end position="487"/>
    </location>
</feature>
<keyword evidence="2" id="KW-0645">Protease</keyword>
<evidence type="ECO:0000256" key="5">
    <source>
        <dbReference type="ARBA" id="ARBA00022764"/>
    </source>
</evidence>
<evidence type="ECO:0000256" key="7">
    <source>
        <dbReference type="ARBA" id="ARBA00022833"/>
    </source>
</evidence>
<dbReference type="InterPro" id="IPR011990">
    <property type="entry name" value="TPR-like_helical_dom_sf"/>
</dbReference>
<keyword evidence="8" id="KW-0482">Metalloprotease</keyword>
<keyword evidence="3" id="KW-0479">Metal-binding</keyword>